<dbReference type="GO" id="GO:0000785">
    <property type="term" value="C:chromatin"/>
    <property type="evidence" value="ECO:0007669"/>
    <property type="project" value="TreeGrafter"/>
</dbReference>
<dbReference type="GO" id="GO:0003723">
    <property type="term" value="F:RNA binding"/>
    <property type="evidence" value="ECO:0007669"/>
    <property type="project" value="UniProtKB-UniRule"/>
</dbReference>
<comment type="subcellular location">
    <subcellularLocation>
        <location evidence="1">Nucleus</location>
    </subcellularLocation>
</comment>
<dbReference type="SUPFAM" id="SSF54928">
    <property type="entry name" value="RNA-binding domain, RBD"/>
    <property type="match status" value="1"/>
</dbReference>
<sequence>MSTFEDDEALFDDIYDEEDANVQSSKPEETSSEKKDLTESTTDGNKEEPAPSVEPKEQSQVSNTNETADSGAAQTHTPSQVPDQAQLANMLNNNGFSADQNAQLISALAAFNKNQQNADSQGTPSIPNVPGMPAFPPQQQNQQPPQFQQNYSQYPQQQQQYNQNTDNAQNGNDFGYGHNNNNNYNNNNNHSDMNNNNSKKDAGKMFIGGLNWETTEEGLKEYFSQYGEVVDLNIMRDTNSGRSRESYW</sequence>
<dbReference type="AlphaFoldDB" id="A0A9W6Z5Q9"/>
<dbReference type="PANTHER" id="PTHR48033">
    <property type="entry name" value="RNA-BINDING (RRM/RBD/RNP MOTIFS) FAMILY PROTEIN"/>
    <property type="match status" value="1"/>
</dbReference>
<dbReference type="InterPro" id="IPR035979">
    <property type="entry name" value="RBD_domain_sf"/>
</dbReference>
<dbReference type="PROSITE" id="PS50102">
    <property type="entry name" value="RRM"/>
    <property type="match status" value="1"/>
</dbReference>
<protein>
    <submittedName>
        <fullName evidence="6">Unnamed protein product</fullName>
    </submittedName>
</protein>
<feature type="region of interest" description="Disordered" evidence="4">
    <location>
        <begin position="1"/>
        <end position="82"/>
    </location>
</feature>
<keyword evidence="7" id="KW-1185">Reference proteome</keyword>
<evidence type="ECO:0000313" key="7">
    <source>
        <dbReference type="Proteomes" id="UP001165063"/>
    </source>
</evidence>
<keyword evidence="2" id="KW-0539">Nucleus</keyword>
<comment type="caution">
    <text evidence="6">The sequence shown here is derived from an EMBL/GenBank/DDBJ whole genome shotgun (WGS) entry which is preliminary data.</text>
</comment>
<dbReference type="PANTHER" id="PTHR48033:SF10">
    <property type="entry name" value="RNA-BINDING PROTEIN SQUID"/>
    <property type="match status" value="1"/>
</dbReference>
<evidence type="ECO:0000313" key="6">
    <source>
        <dbReference type="EMBL" id="GMG50556.1"/>
    </source>
</evidence>
<feature type="compositionally biased region" description="Polar residues" evidence="4">
    <location>
        <begin position="58"/>
        <end position="82"/>
    </location>
</feature>
<gene>
    <name evidence="6" type="ORF">Amon01_000720000</name>
</gene>
<evidence type="ECO:0000256" key="1">
    <source>
        <dbReference type="ARBA" id="ARBA00004123"/>
    </source>
</evidence>
<keyword evidence="3" id="KW-0694">RNA-binding</keyword>
<dbReference type="InterPro" id="IPR012677">
    <property type="entry name" value="Nucleotide-bd_a/b_plait_sf"/>
</dbReference>
<evidence type="ECO:0000256" key="3">
    <source>
        <dbReference type="PROSITE-ProRule" id="PRU00176"/>
    </source>
</evidence>
<dbReference type="Gene3D" id="3.30.70.330">
    <property type="match status" value="1"/>
</dbReference>
<evidence type="ECO:0000259" key="5">
    <source>
        <dbReference type="PROSITE" id="PS50102"/>
    </source>
</evidence>
<feature type="domain" description="RRM" evidence="5">
    <location>
        <begin position="203"/>
        <end position="248"/>
    </location>
</feature>
<dbReference type="OrthoDB" id="1875751at2759"/>
<evidence type="ECO:0000256" key="2">
    <source>
        <dbReference type="ARBA" id="ARBA00023242"/>
    </source>
</evidence>
<dbReference type="InterPro" id="IPR000504">
    <property type="entry name" value="RRM_dom"/>
</dbReference>
<feature type="compositionally biased region" description="Basic and acidic residues" evidence="4">
    <location>
        <begin position="26"/>
        <end position="57"/>
    </location>
</feature>
<feature type="compositionally biased region" description="Polar residues" evidence="4">
    <location>
        <begin position="115"/>
        <end position="126"/>
    </location>
</feature>
<name>A0A9W6Z5Q9_AMBMO</name>
<feature type="compositionally biased region" description="Low complexity" evidence="4">
    <location>
        <begin position="137"/>
        <end position="197"/>
    </location>
</feature>
<dbReference type="GO" id="GO:0010468">
    <property type="term" value="P:regulation of gene expression"/>
    <property type="evidence" value="ECO:0007669"/>
    <property type="project" value="TreeGrafter"/>
</dbReference>
<dbReference type="Pfam" id="PF00076">
    <property type="entry name" value="RRM_1"/>
    <property type="match status" value="1"/>
</dbReference>
<dbReference type="EMBL" id="BSXU01005100">
    <property type="protein sequence ID" value="GMG50556.1"/>
    <property type="molecule type" value="Genomic_DNA"/>
</dbReference>
<organism evidence="6 7">
    <name type="scientific">Ambrosiozyma monospora</name>
    <name type="common">Yeast</name>
    <name type="synonym">Endomycopsis monosporus</name>
    <dbReference type="NCBI Taxonomy" id="43982"/>
    <lineage>
        <taxon>Eukaryota</taxon>
        <taxon>Fungi</taxon>
        <taxon>Dikarya</taxon>
        <taxon>Ascomycota</taxon>
        <taxon>Saccharomycotina</taxon>
        <taxon>Pichiomycetes</taxon>
        <taxon>Pichiales</taxon>
        <taxon>Pichiaceae</taxon>
        <taxon>Ambrosiozyma</taxon>
    </lineage>
</organism>
<dbReference type="Proteomes" id="UP001165063">
    <property type="component" value="Unassembled WGS sequence"/>
</dbReference>
<proteinExistence type="predicted"/>
<accession>A0A9W6Z5Q9</accession>
<feature type="compositionally biased region" description="Acidic residues" evidence="4">
    <location>
        <begin position="1"/>
        <end position="20"/>
    </location>
</feature>
<dbReference type="GO" id="GO:0005654">
    <property type="term" value="C:nucleoplasm"/>
    <property type="evidence" value="ECO:0007669"/>
    <property type="project" value="TreeGrafter"/>
</dbReference>
<feature type="region of interest" description="Disordered" evidence="4">
    <location>
        <begin position="115"/>
        <end position="200"/>
    </location>
</feature>
<reference evidence="6" key="1">
    <citation type="submission" date="2023-04" db="EMBL/GenBank/DDBJ databases">
        <title>Ambrosiozyma monospora NBRC 1965.</title>
        <authorList>
            <person name="Ichikawa N."/>
            <person name="Sato H."/>
            <person name="Tonouchi N."/>
        </authorList>
    </citation>
    <scope>NUCLEOTIDE SEQUENCE</scope>
    <source>
        <strain evidence="6">NBRC 1965</strain>
    </source>
</reference>
<evidence type="ECO:0000256" key="4">
    <source>
        <dbReference type="SAM" id="MobiDB-lite"/>
    </source>
</evidence>